<sequence>MLNKRLPGFLRRTVTDDAAVEPADVIQVTNQRKDEEHVPATDGEKPAEELPTGDAQDGVKAIEAITLSWSKGSLVAVYVCMWSIYFVNAFQSSTTSNLTAYVVSGFDQHSLIPVISIVSSAMCAACTMPVAKILNLFDRSKGFLAMGVLATIGLILMATCTNIAVYCAAQVFYNVGFTSLIYTIDVMTADTSKLSHRGLAFAFTSSPYIITAFAGPKAAEKFYADNWRWAFGCWAIILPFVVLSLFFVLQGNLRKAKKAGKLQHVPSGRTFMQSVWFYVIEFDLLGVVLLAGGLVIFLLPFSLADSMGDSWRSPTIIVMLVIGFAMIVAFALVERFVAPKPFLPYGLLVSRTVIGSCLLDFTYMIAYYCWNSYFSSYLQVVYDLDISTAGYIGGIFDIVSATWLLGTGYLMRRTGRFRWLLQIAVPLYILFVGLLIYFRKPGTNIGFIVMCEILIALAGGTMIIGEQVGVMAASDHNDVAAVLALLSLFGNTGSAVGNSISGAIWTNTLPNSLQRLLPDDAKADWEDIYDSLDVQLSYPMGSDVRSAIIEAYAQTQTYMIIAGTVIMSLSLIWVMLIKNIRLNEIQQTKGVLF</sequence>
<evidence type="ECO:0000313" key="1">
    <source>
        <dbReference type="EMBL" id="KAI6089958.1"/>
    </source>
</evidence>
<comment type="caution">
    <text evidence="1">The sequence shown here is derived from an EMBL/GenBank/DDBJ whole genome shotgun (WGS) entry which is preliminary data.</text>
</comment>
<dbReference type="EMBL" id="MU394293">
    <property type="protein sequence ID" value="KAI6089958.1"/>
    <property type="molecule type" value="Genomic_DNA"/>
</dbReference>
<dbReference type="Proteomes" id="UP001497680">
    <property type="component" value="Unassembled WGS sequence"/>
</dbReference>
<keyword evidence="2" id="KW-1185">Reference proteome</keyword>
<proteinExistence type="predicted"/>
<reference evidence="1 2" key="1">
    <citation type="journal article" date="2022" name="New Phytol.">
        <title>Ecological generalism drives hyperdiversity of secondary metabolite gene clusters in xylarialean endophytes.</title>
        <authorList>
            <person name="Franco M.E.E."/>
            <person name="Wisecaver J.H."/>
            <person name="Arnold A.E."/>
            <person name="Ju Y.M."/>
            <person name="Slot J.C."/>
            <person name="Ahrendt S."/>
            <person name="Moore L.P."/>
            <person name="Eastman K.E."/>
            <person name="Scott K."/>
            <person name="Konkel Z."/>
            <person name="Mondo S.J."/>
            <person name="Kuo A."/>
            <person name="Hayes R.D."/>
            <person name="Haridas S."/>
            <person name="Andreopoulos B."/>
            <person name="Riley R."/>
            <person name="LaButti K."/>
            <person name="Pangilinan J."/>
            <person name="Lipzen A."/>
            <person name="Amirebrahimi M."/>
            <person name="Yan J."/>
            <person name="Adam C."/>
            <person name="Keymanesh K."/>
            <person name="Ng V."/>
            <person name="Louie K."/>
            <person name="Northen T."/>
            <person name="Drula E."/>
            <person name="Henrissat B."/>
            <person name="Hsieh H.M."/>
            <person name="Youens-Clark K."/>
            <person name="Lutzoni F."/>
            <person name="Miadlikowska J."/>
            <person name="Eastwood D.C."/>
            <person name="Hamelin R.C."/>
            <person name="Grigoriev I.V."/>
            <person name="U'Ren J.M."/>
        </authorList>
    </citation>
    <scope>NUCLEOTIDE SEQUENCE [LARGE SCALE GENOMIC DNA]</scope>
    <source>
        <strain evidence="1 2">ER1909</strain>
    </source>
</reference>
<accession>A0ACC0DBB9</accession>
<gene>
    <name evidence="1" type="ORF">F4821DRAFT_45476</name>
</gene>
<protein>
    <submittedName>
        <fullName evidence="1">MFS general substrate transporter</fullName>
    </submittedName>
</protein>
<organism evidence="1 2">
    <name type="scientific">Hypoxylon rubiginosum</name>
    <dbReference type="NCBI Taxonomy" id="110542"/>
    <lineage>
        <taxon>Eukaryota</taxon>
        <taxon>Fungi</taxon>
        <taxon>Dikarya</taxon>
        <taxon>Ascomycota</taxon>
        <taxon>Pezizomycotina</taxon>
        <taxon>Sordariomycetes</taxon>
        <taxon>Xylariomycetidae</taxon>
        <taxon>Xylariales</taxon>
        <taxon>Hypoxylaceae</taxon>
        <taxon>Hypoxylon</taxon>
    </lineage>
</organism>
<name>A0ACC0DBB9_9PEZI</name>
<evidence type="ECO:0000313" key="2">
    <source>
        <dbReference type="Proteomes" id="UP001497680"/>
    </source>
</evidence>